<keyword evidence="1" id="KW-0949">S-adenosyl-L-methionine</keyword>
<dbReference type="NCBIfam" id="TIGR04148">
    <property type="entry name" value="GG_samocin_CFB"/>
    <property type="match status" value="1"/>
</dbReference>
<dbReference type="PANTHER" id="PTHR43273:SF8">
    <property type="entry name" value="RADICAL SAM DOMAIN PROTEIN"/>
    <property type="match status" value="1"/>
</dbReference>
<evidence type="ECO:0000259" key="5">
    <source>
        <dbReference type="Pfam" id="PF04055"/>
    </source>
</evidence>
<keyword evidence="4" id="KW-0411">Iron-sulfur</keyword>
<keyword evidence="3" id="KW-0408">Iron</keyword>
<gene>
    <name evidence="6" type="ORF">SDC9_19713</name>
</gene>
<dbReference type="SUPFAM" id="SSF102114">
    <property type="entry name" value="Radical SAM enzymes"/>
    <property type="match status" value="1"/>
</dbReference>
<reference evidence="6" key="1">
    <citation type="submission" date="2019-08" db="EMBL/GenBank/DDBJ databases">
        <authorList>
            <person name="Kucharzyk K."/>
            <person name="Murdoch R.W."/>
            <person name="Higgins S."/>
            <person name="Loffler F."/>
        </authorList>
    </citation>
    <scope>NUCLEOTIDE SEQUENCE</scope>
</reference>
<dbReference type="GO" id="GO:0016491">
    <property type="term" value="F:oxidoreductase activity"/>
    <property type="evidence" value="ECO:0007669"/>
    <property type="project" value="InterPro"/>
</dbReference>
<keyword evidence="2" id="KW-0479">Metal-binding</keyword>
<dbReference type="InterPro" id="IPR058240">
    <property type="entry name" value="rSAM_sf"/>
</dbReference>
<dbReference type="SFLD" id="SFLDG01384">
    <property type="entry name" value="thioether_bond_formation_requi"/>
    <property type="match status" value="1"/>
</dbReference>
<evidence type="ECO:0000256" key="3">
    <source>
        <dbReference type="ARBA" id="ARBA00023004"/>
    </source>
</evidence>
<evidence type="ECO:0000256" key="2">
    <source>
        <dbReference type="ARBA" id="ARBA00022723"/>
    </source>
</evidence>
<dbReference type="InterPro" id="IPR013785">
    <property type="entry name" value="Aldolase_TIM"/>
</dbReference>
<dbReference type="InterPro" id="IPR007197">
    <property type="entry name" value="rSAM"/>
</dbReference>
<evidence type="ECO:0000256" key="4">
    <source>
        <dbReference type="ARBA" id="ARBA00023014"/>
    </source>
</evidence>
<evidence type="ECO:0000256" key="1">
    <source>
        <dbReference type="ARBA" id="ARBA00022691"/>
    </source>
</evidence>
<dbReference type="InterPro" id="IPR026407">
    <property type="entry name" value="SAM_GG-Bacter"/>
</dbReference>
<dbReference type="SFLD" id="SFLDG01067">
    <property type="entry name" value="SPASM/twitch_domain_containing"/>
    <property type="match status" value="1"/>
</dbReference>
<dbReference type="AlphaFoldDB" id="A0A644U4Q7"/>
<dbReference type="Pfam" id="PF04055">
    <property type="entry name" value="Radical_SAM"/>
    <property type="match status" value="1"/>
</dbReference>
<proteinExistence type="predicted"/>
<evidence type="ECO:0000313" key="6">
    <source>
        <dbReference type="EMBL" id="MPL73904.1"/>
    </source>
</evidence>
<protein>
    <recommendedName>
        <fullName evidence="5">Radical SAM core domain-containing protein</fullName>
    </recommendedName>
</protein>
<dbReference type="InterPro" id="IPR023867">
    <property type="entry name" value="Sulphatase_maturase_rSAM"/>
</dbReference>
<dbReference type="GO" id="GO:0051536">
    <property type="term" value="F:iron-sulfur cluster binding"/>
    <property type="evidence" value="ECO:0007669"/>
    <property type="project" value="UniProtKB-KW"/>
</dbReference>
<dbReference type="Gene3D" id="3.20.20.70">
    <property type="entry name" value="Aldolase class I"/>
    <property type="match status" value="1"/>
</dbReference>
<comment type="caution">
    <text evidence="6">The sequence shown here is derived from an EMBL/GenBank/DDBJ whole genome shotgun (WGS) entry which is preliminary data.</text>
</comment>
<feature type="domain" description="Radical SAM core" evidence="5">
    <location>
        <begin position="89"/>
        <end position="256"/>
    </location>
</feature>
<dbReference type="PANTHER" id="PTHR43273">
    <property type="entry name" value="ANAEROBIC SULFATASE-MATURATING ENZYME HOMOLOG ASLB-RELATED"/>
    <property type="match status" value="1"/>
</dbReference>
<name>A0A644U4Q7_9ZZZZ</name>
<dbReference type="CDD" id="cd01335">
    <property type="entry name" value="Radical_SAM"/>
    <property type="match status" value="1"/>
</dbReference>
<dbReference type="EMBL" id="VSSQ01000076">
    <property type="protein sequence ID" value="MPL73904.1"/>
    <property type="molecule type" value="Genomic_DNA"/>
</dbReference>
<dbReference type="SFLD" id="SFLDS00029">
    <property type="entry name" value="Radical_SAM"/>
    <property type="match status" value="1"/>
</dbReference>
<sequence length="482" mass="56115">MKKIITSNSGYNYIYSSYMNSFLLTPFADAKEKIVNLNINKEEVSYYEKKMIFLKEHGILDDNILPIMDIEYDSFCIESNLANLNQLLIEVTDECNLACKYCSYGELYGNYDVREGKKQSFNNVKILIDFLYDLWKSYKNISFDNVINIGFYGGEPLMNFTLIKQIIDYLESLELNGFKFVYNLTTNAVLLSKYIDYLVEKEIHLLISLDGSKENNVYRTAKDGRELFDVIYSNIICLKDKYPDYFDKCVNFNAVLHNRNSLVGIYEYIKDTFDKVPYVSELNRNGVDIEKNEMFNQMYVKKSDSIKQAVNCESINLNDIIADTKITQLNIFMMSYSGNIYKTIPDLFFLDEKLRYYPTSTCTPFSRKIFLTVNGKILPCEKIGQQYPLGHITNGTVCLDIKEIKDFYACLYRPIVDKCKHCLLWKTCEICVFFLPKDENNKVICPYFCGETEISNYFASYLSVLESQPELQDKIANEIIID</sequence>
<dbReference type="GO" id="GO:0046872">
    <property type="term" value="F:metal ion binding"/>
    <property type="evidence" value="ECO:0007669"/>
    <property type="project" value="UniProtKB-KW"/>
</dbReference>
<dbReference type="SFLD" id="SFLDG01386">
    <property type="entry name" value="main_SPASM_domain-containing"/>
    <property type="match status" value="1"/>
</dbReference>
<organism evidence="6">
    <name type="scientific">bioreactor metagenome</name>
    <dbReference type="NCBI Taxonomy" id="1076179"/>
    <lineage>
        <taxon>unclassified sequences</taxon>
        <taxon>metagenomes</taxon>
        <taxon>ecological metagenomes</taxon>
    </lineage>
</organism>
<accession>A0A644U4Q7</accession>